<feature type="transmembrane region" description="Helical" evidence="6">
    <location>
        <begin position="58"/>
        <end position="78"/>
    </location>
</feature>
<keyword evidence="8" id="KW-1185">Reference proteome</keyword>
<dbReference type="PANTHER" id="PTHR23291">
    <property type="entry name" value="BAX INHIBITOR-RELATED"/>
    <property type="match status" value="1"/>
</dbReference>
<name>A0ABM8DN56_9BACT</name>
<reference evidence="8" key="1">
    <citation type="journal article" date="2023" name="Int. J. Syst. Evol. Microbiol.">
        <title>Mesoterricola silvestris gen. nov., sp. nov., Mesoterricola sediminis sp. nov., Geothrix oryzae sp. nov., Geothrix edaphica sp. nov., Geothrix rubra sp. nov., and Geothrix limicola sp. nov., six novel members of Acidobacteriota isolated from soils.</title>
        <authorList>
            <person name="Itoh H."/>
            <person name="Sugisawa Y."/>
            <person name="Mise K."/>
            <person name="Xu Z."/>
            <person name="Kuniyasu M."/>
            <person name="Ushijima N."/>
            <person name="Kawano K."/>
            <person name="Kobayashi E."/>
            <person name="Shiratori Y."/>
            <person name="Masuda Y."/>
            <person name="Senoo K."/>
        </authorList>
    </citation>
    <scope>NUCLEOTIDE SEQUENCE [LARGE SCALE GENOMIC DNA]</scope>
    <source>
        <strain evidence="8">Red222</strain>
    </source>
</reference>
<dbReference type="Pfam" id="PF01027">
    <property type="entry name" value="Bax1-I"/>
    <property type="match status" value="1"/>
</dbReference>
<evidence type="ECO:0000256" key="3">
    <source>
        <dbReference type="ARBA" id="ARBA00022692"/>
    </source>
</evidence>
<sequence>MDQQQSWQGTSAGVQPRIDFVRSVYLWLMGGFAVAALGAVGALLTIPIWVPLAQGSRMFMWVLFFAQMGAIFFAKAVSRRKPLNILGYGLFTLISGFVVGIVGIAVATTSGFATVLMAFGLTGTVFLTLTVTAFVSKKDFSFLRNFVIVGIAVMFFGSLAAAIFHLETFSLIISGVAVIACSAKLLWDTSAMLRTDDLGDPAGFALALFVSLYNILIALMNLLGGRRR</sequence>
<organism evidence="7 8">
    <name type="scientific">Geothrix oryzae</name>
    <dbReference type="NCBI Taxonomy" id="2927975"/>
    <lineage>
        <taxon>Bacteria</taxon>
        <taxon>Pseudomonadati</taxon>
        <taxon>Acidobacteriota</taxon>
        <taxon>Holophagae</taxon>
        <taxon>Holophagales</taxon>
        <taxon>Holophagaceae</taxon>
        <taxon>Geothrix</taxon>
    </lineage>
</organism>
<comment type="similarity">
    <text evidence="6">Belongs to the BI1 family.</text>
</comment>
<feature type="transmembrane region" description="Helical" evidence="6">
    <location>
        <begin position="202"/>
        <end position="223"/>
    </location>
</feature>
<evidence type="ECO:0000256" key="1">
    <source>
        <dbReference type="ARBA" id="ARBA00004651"/>
    </source>
</evidence>
<dbReference type="EMBL" id="AP027079">
    <property type="protein sequence ID" value="BDU68324.1"/>
    <property type="molecule type" value="Genomic_DNA"/>
</dbReference>
<accession>A0ABM8DN56</accession>
<dbReference type="Proteomes" id="UP001242010">
    <property type="component" value="Chromosome"/>
</dbReference>
<comment type="subcellular location">
    <subcellularLocation>
        <location evidence="1">Cell membrane</location>
        <topology evidence="1">Multi-pass membrane protein</topology>
    </subcellularLocation>
</comment>
<protein>
    <submittedName>
        <fullName evidence="7">BAX inhibitor protein</fullName>
    </submittedName>
</protein>
<gene>
    <name evidence="7" type="ORF">GETHOR_04250</name>
</gene>
<dbReference type="RefSeq" id="WP_286354947.1">
    <property type="nucleotide sequence ID" value="NZ_AP027079.1"/>
</dbReference>
<evidence type="ECO:0000256" key="4">
    <source>
        <dbReference type="ARBA" id="ARBA00022989"/>
    </source>
</evidence>
<feature type="transmembrane region" description="Helical" evidence="6">
    <location>
        <begin position="112"/>
        <end position="134"/>
    </location>
</feature>
<feature type="transmembrane region" description="Helical" evidence="6">
    <location>
        <begin position="24"/>
        <end position="52"/>
    </location>
</feature>
<evidence type="ECO:0000256" key="2">
    <source>
        <dbReference type="ARBA" id="ARBA00022475"/>
    </source>
</evidence>
<evidence type="ECO:0000256" key="6">
    <source>
        <dbReference type="RuleBase" id="RU004379"/>
    </source>
</evidence>
<evidence type="ECO:0000313" key="7">
    <source>
        <dbReference type="EMBL" id="BDU68324.1"/>
    </source>
</evidence>
<proteinExistence type="inferred from homology"/>
<keyword evidence="2" id="KW-1003">Cell membrane</keyword>
<keyword evidence="3 6" id="KW-0812">Transmembrane</keyword>
<feature type="transmembrane region" description="Helical" evidence="6">
    <location>
        <begin position="146"/>
        <end position="166"/>
    </location>
</feature>
<evidence type="ECO:0000256" key="5">
    <source>
        <dbReference type="ARBA" id="ARBA00023136"/>
    </source>
</evidence>
<evidence type="ECO:0000313" key="8">
    <source>
        <dbReference type="Proteomes" id="UP001242010"/>
    </source>
</evidence>
<keyword evidence="5 6" id="KW-0472">Membrane</keyword>
<keyword evidence="4 6" id="KW-1133">Transmembrane helix</keyword>
<dbReference type="PANTHER" id="PTHR23291:SF115">
    <property type="entry name" value="MODULATOR OF FTSH PROTEASE YCCA"/>
    <property type="match status" value="1"/>
</dbReference>
<dbReference type="InterPro" id="IPR006214">
    <property type="entry name" value="Bax_inhibitor_1-related"/>
</dbReference>
<feature type="transmembrane region" description="Helical" evidence="6">
    <location>
        <begin position="85"/>
        <end position="106"/>
    </location>
</feature>